<gene>
    <name evidence="1" type="ORF">E6K81_16410</name>
</gene>
<dbReference type="InterPro" id="IPR000600">
    <property type="entry name" value="ROK"/>
</dbReference>
<sequence length="97" mass="9899">MWLGFDIGGTKLAVVVGDDAGRIAARRRRPIHASGNARADIDAMVADGRELLAETGVAPSALRGVGVTAPGPIDFARGVVESPPNLAGWGSVPIGAW</sequence>
<dbReference type="SUPFAM" id="SSF53067">
    <property type="entry name" value="Actin-like ATPase domain"/>
    <property type="match status" value="1"/>
</dbReference>
<feature type="non-terminal residue" evidence="1">
    <location>
        <position position="97"/>
    </location>
</feature>
<accession>A0A538TYE9</accession>
<comment type="caution">
    <text evidence="1">The sequence shown here is derived from an EMBL/GenBank/DDBJ whole genome shotgun (WGS) entry which is preliminary data.</text>
</comment>
<proteinExistence type="predicted"/>
<dbReference type="Gene3D" id="3.30.420.40">
    <property type="match status" value="1"/>
</dbReference>
<evidence type="ECO:0000313" key="2">
    <source>
        <dbReference type="Proteomes" id="UP000319771"/>
    </source>
</evidence>
<evidence type="ECO:0000313" key="1">
    <source>
        <dbReference type="EMBL" id="TMQ68670.1"/>
    </source>
</evidence>
<dbReference type="CDD" id="cd23763">
    <property type="entry name" value="ASKHA_ATPase_ROK"/>
    <property type="match status" value="1"/>
</dbReference>
<dbReference type="Pfam" id="PF00480">
    <property type="entry name" value="ROK"/>
    <property type="match status" value="1"/>
</dbReference>
<name>A0A538TYE9_UNCEI</name>
<protein>
    <submittedName>
        <fullName evidence="1">ROK family protein</fullName>
    </submittedName>
</protein>
<organism evidence="1 2">
    <name type="scientific">Eiseniibacteriota bacterium</name>
    <dbReference type="NCBI Taxonomy" id="2212470"/>
    <lineage>
        <taxon>Bacteria</taxon>
        <taxon>Candidatus Eiseniibacteriota</taxon>
    </lineage>
</organism>
<dbReference type="AlphaFoldDB" id="A0A538TYE9"/>
<dbReference type="EMBL" id="VBPB01000380">
    <property type="protein sequence ID" value="TMQ68670.1"/>
    <property type="molecule type" value="Genomic_DNA"/>
</dbReference>
<dbReference type="Proteomes" id="UP000319771">
    <property type="component" value="Unassembled WGS sequence"/>
</dbReference>
<dbReference type="InterPro" id="IPR043129">
    <property type="entry name" value="ATPase_NBD"/>
</dbReference>
<reference evidence="1 2" key="1">
    <citation type="journal article" date="2019" name="Nat. Microbiol.">
        <title>Mediterranean grassland soil C-N compound turnover is dependent on rainfall and depth, and is mediated by genomically divergent microorganisms.</title>
        <authorList>
            <person name="Diamond S."/>
            <person name="Andeer P.F."/>
            <person name="Li Z."/>
            <person name="Crits-Christoph A."/>
            <person name="Burstein D."/>
            <person name="Anantharaman K."/>
            <person name="Lane K.R."/>
            <person name="Thomas B.C."/>
            <person name="Pan C."/>
            <person name="Northen T.R."/>
            <person name="Banfield J.F."/>
        </authorList>
    </citation>
    <scope>NUCLEOTIDE SEQUENCE [LARGE SCALE GENOMIC DNA]</scope>
    <source>
        <strain evidence="1">WS_11</strain>
    </source>
</reference>